<comment type="caution">
    <text evidence="2">The sequence shown here is derived from an EMBL/GenBank/DDBJ whole genome shotgun (WGS) entry which is preliminary data.</text>
</comment>
<dbReference type="RefSeq" id="WP_002541773.1">
    <property type="nucleotide sequence ID" value="NZ_ANFM02000047.1"/>
</dbReference>
<protein>
    <submittedName>
        <fullName evidence="2">Uncharacterized protein</fullName>
    </submittedName>
</protein>
<gene>
    <name evidence="2" type="ORF">D515_03716</name>
</gene>
<feature type="signal peptide" evidence="1">
    <location>
        <begin position="1"/>
        <end position="18"/>
    </location>
</feature>
<reference evidence="2 3" key="1">
    <citation type="journal article" date="2014" name="PLoS ONE">
        <title>Grimontia indica AK16(T), sp. nov., Isolated from a Seawater Sample Reports the Presence of Pathogenic Genes Similar to Vibrio Genus.</title>
        <authorList>
            <person name="Singh A."/>
            <person name="Vaidya B."/>
            <person name="Khatri I."/>
            <person name="Srinivas T.N."/>
            <person name="Subramanian S."/>
            <person name="Korpole S."/>
            <person name="Pinnaka A.K."/>
        </authorList>
    </citation>
    <scope>NUCLEOTIDE SEQUENCE [LARGE SCALE GENOMIC DNA]</scope>
    <source>
        <strain evidence="2 3">AK16</strain>
    </source>
</reference>
<organism evidence="2 3">
    <name type="scientific">Grimontia indica</name>
    <dbReference type="NCBI Taxonomy" id="1056512"/>
    <lineage>
        <taxon>Bacteria</taxon>
        <taxon>Pseudomonadati</taxon>
        <taxon>Pseudomonadota</taxon>
        <taxon>Gammaproteobacteria</taxon>
        <taxon>Vibrionales</taxon>
        <taxon>Vibrionaceae</taxon>
        <taxon>Grimontia</taxon>
    </lineage>
</organism>
<sequence>MKKNILIFLVTLNLAACATSNSVMFYTKTSISILDADTAPVGVSIGYERDEGFIGPRYENGAVPPVIASVESNAEIINPTVSELYATGGAAIAATDKNYQPSSSPPLSGNKELMFFGTSTSLGLSVNALNNMPNSISIGYKRKTLSYIPLGTDPQNKVDTYPSVFASIETNIQTIEKDGSYSQLTPSVKNKQYIATGVSAENIANELKGKFIERAKNPFNQSALSASLLACYFGVKDEQKLSVWRDADHFDLYHEAEDKKGTTLKDLEKLHGENEIDKADRIYSSLVIINIEQGLNQRNKDGEKPDIERAKNLARHKDAVCMLSRGNT</sequence>
<dbReference type="eggNOG" id="ENOG5033KK9">
    <property type="taxonomic scope" value="Bacteria"/>
</dbReference>
<evidence type="ECO:0000313" key="2">
    <source>
        <dbReference type="EMBL" id="EOD77592.1"/>
    </source>
</evidence>
<keyword evidence="1" id="KW-0732">Signal</keyword>
<dbReference type="AlphaFoldDB" id="R1IJC8"/>
<dbReference type="Proteomes" id="UP000011223">
    <property type="component" value="Unassembled WGS sequence"/>
</dbReference>
<evidence type="ECO:0000256" key="1">
    <source>
        <dbReference type="SAM" id="SignalP"/>
    </source>
</evidence>
<keyword evidence="3" id="KW-1185">Reference proteome</keyword>
<dbReference type="EMBL" id="ANFM02000047">
    <property type="protein sequence ID" value="EOD77592.1"/>
    <property type="molecule type" value="Genomic_DNA"/>
</dbReference>
<accession>R1IJC8</accession>
<proteinExistence type="predicted"/>
<evidence type="ECO:0000313" key="3">
    <source>
        <dbReference type="Proteomes" id="UP000011223"/>
    </source>
</evidence>
<name>R1IJC8_9GAMM</name>
<feature type="chain" id="PRO_5004352097" evidence="1">
    <location>
        <begin position="19"/>
        <end position="328"/>
    </location>
</feature>